<evidence type="ECO:0000256" key="1">
    <source>
        <dbReference type="SAM" id="MobiDB-lite"/>
    </source>
</evidence>
<feature type="compositionally biased region" description="Basic residues" evidence="1">
    <location>
        <begin position="21"/>
        <end position="32"/>
    </location>
</feature>
<proteinExistence type="predicted"/>
<dbReference type="InParanoid" id="A0A369JP60"/>
<evidence type="ECO:0000259" key="2">
    <source>
        <dbReference type="Pfam" id="PF20415"/>
    </source>
</evidence>
<dbReference type="STRING" id="39966.A0A369JP60"/>
<gene>
    <name evidence="3" type="ORF">Hypma_009552</name>
</gene>
<feature type="compositionally biased region" description="Polar residues" evidence="1">
    <location>
        <begin position="34"/>
        <end position="48"/>
    </location>
</feature>
<dbReference type="EMBL" id="LUEZ02000047">
    <property type="protein sequence ID" value="RDB23142.1"/>
    <property type="molecule type" value="Genomic_DNA"/>
</dbReference>
<evidence type="ECO:0000313" key="4">
    <source>
        <dbReference type="Proteomes" id="UP000076154"/>
    </source>
</evidence>
<comment type="caution">
    <text evidence="3">The sequence shown here is derived from an EMBL/GenBank/DDBJ whole genome shotgun (WGS) entry which is preliminary data.</text>
</comment>
<name>A0A369JP60_HYPMA</name>
<accession>A0A369JP60</accession>
<feature type="compositionally biased region" description="Polar residues" evidence="1">
    <location>
        <begin position="99"/>
        <end position="123"/>
    </location>
</feature>
<keyword evidence="4" id="KW-1185">Reference proteome</keyword>
<dbReference type="Proteomes" id="UP000076154">
    <property type="component" value="Unassembled WGS sequence"/>
</dbReference>
<protein>
    <recommendedName>
        <fullName evidence="2">DUF6699 domain-containing protein</fullName>
    </recommendedName>
</protein>
<dbReference type="Pfam" id="PF20415">
    <property type="entry name" value="DUF6699"/>
    <property type="match status" value="1"/>
</dbReference>
<feature type="region of interest" description="Disordered" evidence="1">
    <location>
        <begin position="1"/>
        <end position="67"/>
    </location>
</feature>
<feature type="region of interest" description="Disordered" evidence="1">
    <location>
        <begin position="99"/>
        <end position="127"/>
    </location>
</feature>
<organism evidence="3 4">
    <name type="scientific">Hypsizygus marmoreus</name>
    <name type="common">White beech mushroom</name>
    <name type="synonym">Agaricus marmoreus</name>
    <dbReference type="NCBI Taxonomy" id="39966"/>
    <lineage>
        <taxon>Eukaryota</taxon>
        <taxon>Fungi</taxon>
        <taxon>Dikarya</taxon>
        <taxon>Basidiomycota</taxon>
        <taxon>Agaricomycotina</taxon>
        <taxon>Agaricomycetes</taxon>
        <taxon>Agaricomycetidae</taxon>
        <taxon>Agaricales</taxon>
        <taxon>Tricholomatineae</taxon>
        <taxon>Lyophyllaceae</taxon>
        <taxon>Hypsizygus</taxon>
    </lineage>
</organism>
<reference evidence="3" key="1">
    <citation type="submission" date="2018-04" db="EMBL/GenBank/DDBJ databases">
        <title>Whole genome sequencing of Hypsizygus marmoreus.</title>
        <authorList>
            <person name="Choi I.-G."/>
            <person name="Min B."/>
            <person name="Kim J.-G."/>
            <person name="Kim S."/>
            <person name="Oh Y.-L."/>
            <person name="Kong W.-S."/>
            <person name="Park H."/>
            <person name="Jeong J."/>
            <person name="Song E.-S."/>
        </authorList>
    </citation>
    <scope>NUCLEOTIDE SEQUENCE [LARGE SCALE GENOMIC DNA]</scope>
    <source>
        <strain evidence="3">51987-8</strain>
    </source>
</reference>
<dbReference type="InterPro" id="IPR046522">
    <property type="entry name" value="DUF6699"/>
</dbReference>
<feature type="domain" description="DUF6699" evidence="2">
    <location>
        <begin position="257"/>
        <end position="391"/>
    </location>
</feature>
<evidence type="ECO:0000313" key="3">
    <source>
        <dbReference type="EMBL" id="RDB23142.1"/>
    </source>
</evidence>
<dbReference type="OrthoDB" id="3241567at2759"/>
<dbReference type="AlphaFoldDB" id="A0A369JP60"/>
<sequence length="415" mass="46121">MQRRVHFLSHFEKPSRAMSPSHRRAQPKRGHLRQNPQASLGATGTNPAEPQASPVHPGETFRVDQSTEVKDKRLSWYSEAFKGAPSTRTPVGSQFLKSHTAQAKRANNNLPHPSSSRMATPNSEHPPIPVTRPGQPMPQGYPIVSALSRPTLGDSIPRYVEGSRGLPTDAEVSQARSLLKVPEPTLLPGPVFNVSNAGYTPNFAEVNRLPTDSASTWTKPIPNASEPASWVPNGDSSCHFCGNAPLQIHPYLSDNKLYWNLIYRPRYAACYGLSLPAYQEPAIYPNARKITIMPEMPGMAPWMERWGPLTVKPDNDQLTLKNVMDAIYAYFQTPLTSTDVSCLSQRGNEKVTVSRVRRLDSLHRMAYPLEESKRCLLRVDILNGNWRFVRLKLSSFSGNHAKVALQLAGTVFESP</sequence>